<sequence>MKPKQSTGVWVLGGLVVAVVIAALAWFLLISPEIDKASDASAAAEAARDANDLLELQIQQMQALEKDVPDWRDQIAKVAMDMPPTPEAEEVIRLVTSHLEAAGLPVVQLSVAKAATVNPLALSEVTLPTLADESDTAAEGDSEASAADAESTPAEEGAAGEGEGSETAAAGAAGTVELPFTGLEGMTVAFSTEGDHGAILDALRSLYDQKDRFFTVTGLTVQRASETDEQPGRPALAVDQWTVSVTGLVFSLVDEELSYPTDEDGEAPTYAAGDRAPNALEPLAG</sequence>
<protein>
    <recommendedName>
        <fullName evidence="5">Type IV pilus assembly protein PilO</fullName>
    </recommendedName>
</protein>
<keyword evidence="2" id="KW-0812">Transmembrane</keyword>
<evidence type="ECO:0000256" key="1">
    <source>
        <dbReference type="SAM" id="MobiDB-lite"/>
    </source>
</evidence>
<feature type="compositionally biased region" description="Acidic residues" evidence="1">
    <location>
        <begin position="132"/>
        <end position="142"/>
    </location>
</feature>
<dbReference type="RefSeq" id="WP_042212092.1">
    <property type="nucleotide sequence ID" value="NZ_BBLU01000001.1"/>
</dbReference>
<accession>A0A1H6UDS9</accession>
<gene>
    <name evidence="3" type="ORF">SAMN05421637_0226</name>
</gene>
<dbReference type="OrthoDB" id="5144568at2"/>
<dbReference type="EMBL" id="FNZI01000001">
    <property type="protein sequence ID" value="SEI86325.1"/>
    <property type="molecule type" value="Genomic_DNA"/>
</dbReference>
<keyword evidence="4" id="KW-1185">Reference proteome</keyword>
<name>A0A1H6UDS9_9MICO</name>
<feature type="transmembrane region" description="Helical" evidence="2">
    <location>
        <begin position="7"/>
        <end position="29"/>
    </location>
</feature>
<organism evidence="3 4">
    <name type="scientific">Demequina mangrovi</name>
    <dbReference type="NCBI Taxonomy" id="1043493"/>
    <lineage>
        <taxon>Bacteria</taxon>
        <taxon>Bacillati</taxon>
        <taxon>Actinomycetota</taxon>
        <taxon>Actinomycetes</taxon>
        <taxon>Micrococcales</taxon>
        <taxon>Demequinaceae</taxon>
        <taxon>Demequina</taxon>
    </lineage>
</organism>
<feature type="region of interest" description="Disordered" evidence="1">
    <location>
        <begin position="131"/>
        <end position="169"/>
    </location>
</feature>
<proteinExistence type="predicted"/>
<dbReference type="AlphaFoldDB" id="A0A1H6UDS9"/>
<dbReference type="Proteomes" id="UP000183315">
    <property type="component" value="Unassembled WGS sequence"/>
</dbReference>
<reference evidence="4" key="1">
    <citation type="submission" date="2016-10" db="EMBL/GenBank/DDBJ databases">
        <authorList>
            <person name="Varghese N."/>
        </authorList>
    </citation>
    <scope>NUCLEOTIDE SEQUENCE [LARGE SCALE GENOMIC DNA]</scope>
    <source>
        <strain evidence="4">DSM 24868</strain>
    </source>
</reference>
<evidence type="ECO:0000256" key="2">
    <source>
        <dbReference type="SAM" id="Phobius"/>
    </source>
</evidence>
<evidence type="ECO:0000313" key="3">
    <source>
        <dbReference type="EMBL" id="SEI86325.1"/>
    </source>
</evidence>
<feature type="compositionally biased region" description="Low complexity" evidence="1">
    <location>
        <begin position="143"/>
        <end position="157"/>
    </location>
</feature>
<keyword evidence="2" id="KW-1133">Transmembrane helix</keyword>
<dbReference type="STRING" id="1043493.SAMN05421637_0226"/>
<evidence type="ECO:0000313" key="4">
    <source>
        <dbReference type="Proteomes" id="UP000183315"/>
    </source>
</evidence>
<keyword evidence="2" id="KW-0472">Membrane</keyword>
<evidence type="ECO:0008006" key="5">
    <source>
        <dbReference type="Google" id="ProtNLM"/>
    </source>
</evidence>
<feature type="region of interest" description="Disordered" evidence="1">
    <location>
        <begin position="259"/>
        <end position="285"/>
    </location>
</feature>